<comment type="caution">
    <text evidence="1">The sequence shown here is derived from an EMBL/GenBank/DDBJ whole genome shotgun (WGS) entry which is preliminary data.</text>
</comment>
<dbReference type="AlphaFoldDB" id="A0A7L4UPI4"/>
<gene>
    <name evidence="1" type="ORF">C7377_1374</name>
</gene>
<dbReference type="InterPro" id="IPR032676">
    <property type="entry name" value="YkuD_2"/>
</dbReference>
<dbReference type="PANTHER" id="PTHR38477:SF1">
    <property type="entry name" value="MUREIN L,D-TRANSPEPTIDASE CATALYTIC DOMAIN FAMILY PROTEIN"/>
    <property type="match status" value="1"/>
</dbReference>
<evidence type="ECO:0000313" key="2">
    <source>
        <dbReference type="Proteomes" id="UP000251835"/>
    </source>
</evidence>
<sequence length="265" mass="29887">MLALFRKYVLSMKNIRYYILISFLTILLLLEAKSSSIQSLESEIIAKSGSANTTTTESIFKELYKDIDAASYDLSYEAFHYAMLGYIAMVENKALDNDEVITIIDFTKDSCKKRFYTIDLSEKKIVFNTLVSHGKKSGSNVCTKFSDIPESHQSSIGFYTTGNTYIGKHGKSLRLHGNERGYNANAYKRAVVIHGADYVSDNFIKSYGRLGRSFGCPALPMGEHKEIIRKIKGGSLIFAYYNDTEYLQNSQLLKEKDSKNLIATL</sequence>
<keyword evidence="2" id="KW-1185">Reference proteome</keyword>
<dbReference type="Pfam" id="PF13645">
    <property type="entry name" value="YkuD_2"/>
    <property type="match status" value="1"/>
</dbReference>
<reference evidence="1 2" key="1">
    <citation type="submission" date="2018-05" db="EMBL/GenBank/DDBJ databases">
        <title>Genomic Encyclopedia of Type Strains, Phase IV (KMG-IV): sequencing the most valuable type-strain genomes for metagenomic binning, comparative biology and taxonomic classification.</title>
        <authorList>
            <person name="Goeker M."/>
        </authorList>
    </citation>
    <scope>NUCLEOTIDE SEQUENCE [LARGE SCALE GENOMIC DNA]</scope>
    <source>
        <strain evidence="1 2">DSM 28579</strain>
    </source>
</reference>
<proteinExistence type="predicted"/>
<accession>A0A7L4UPI4</accession>
<dbReference type="EMBL" id="QENZ01000004">
    <property type="protein sequence ID" value="PVX51041.1"/>
    <property type="molecule type" value="Genomic_DNA"/>
</dbReference>
<evidence type="ECO:0000313" key="1">
    <source>
        <dbReference type="EMBL" id="PVX51041.1"/>
    </source>
</evidence>
<name>A0A7L4UPI4_BALHA</name>
<protein>
    <submittedName>
        <fullName evidence="1">L,D-transpeptidase-like protein</fullName>
    </submittedName>
</protein>
<organism evidence="1 2">
    <name type="scientific">Balneicella halophila</name>
    <dbReference type="NCBI Taxonomy" id="1537566"/>
    <lineage>
        <taxon>Bacteria</taxon>
        <taxon>Pseudomonadati</taxon>
        <taxon>Bacteroidota</taxon>
        <taxon>Bacteroidia</taxon>
        <taxon>Bacteroidales</taxon>
        <taxon>Balneicellaceae</taxon>
        <taxon>Balneicella</taxon>
    </lineage>
</organism>
<dbReference type="Proteomes" id="UP000251835">
    <property type="component" value="Unassembled WGS sequence"/>
</dbReference>
<dbReference type="PANTHER" id="PTHR38477">
    <property type="entry name" value="HYPOTHETICAL EXPORTED PROTEIN"/>
    <property type="match status" value="1"/>
</dbReference>